<reference evidence="1" key="2">
    <citation type="journal article" date="2015" name="Data Brief">
        <title>Shoot transcriptome of the giant reed, Arundo donax.</title>
        <authorList>
            <person name="Barrero R.A."/>
            <person name="Guerrero F.D."/>
            <person name="Moolhuijzen P."/>
            <person name="Goolsby J.A."/>
            <person name="Tidwell J."/>
            <person name="Bellgard S.E."/>
            <person name="Bellgard M.I."/>
        </authorList>
    </citation>
    <scope>NUCLEOTIDE SEQUENCE</scope>
    <source>
        <tissue evidence="1">Shoot tissue taken approximately 20 cm above the soil surface</tissue>
    </source>
</reference>
<sequence length="37" mass="4491">MMPILLFLTLHCREYYSLCVLFLCHYGQSLINWIQNN</sequence>
<accession>A0A0A9FBF0</accession>
<dbReference type="AlphaFoldDB" id="A0A0A9FBF0"/>
<protein>
    <submittedName>
        <fullName evidence="1">Uncharacterized protein</fullName>
    </submittedName>
</protein>
<organism evidence="1">
    <name type="scientific">Arundo donax</name>
    <name type="common">Giant reed</name>
    <name type="synonym">Donax arundinaceus</name>
    <dbReference type="NCBI Taxonomy" id="35708"/>
    <lineage>
        <taxon>Eukaryota</taxon>
        <taxon>Viridiplantae</taxon>
        <taxon>Streptophyta</taxon>
        <taxon>Embryophyta</taxon>
        <taxon>Tracheophyta</taxon>
        <taxon>Spermatophyta</taxon>
        <taxon>Magnoliopsida</taxon>
        <taxon>Liliopsida</taxon>
        <taxon>Poales</taxon>
        <taxon>Poaceae</taxon>
        <taxon>PACMAD clade</taxon>
        <taxon>Arundinoideae</taxon>
        <taxon>Arundineae</taxon>
        <taxon>Arundo</taxon>
    </lineage>
</organism>
<dbReference type="EMBL" id="GBRH01188259">
    <property type="protein sequence ID" value="JAE09637.1"/>
    <property type="molecule type" value="Transcribed_RNA"/>
</dbReference>
<evidence type="ECO:0000313" key="1">
    <source>
        <dbReference type="EMBL" id="JAE09637.1"/>
    </source>
</evidence>
<reference evidence="1" key="1">
    <citation type="submission" date="2014-09" db="EMBL/GenBank/DDBJ databases">
        <authorList>
            <person name="Magalhaes I.L.F."/>
            <person name="Oliveira U."/>
            <person name="Santos F.R."/>
            <person name="Vidigal T.H.D.A."/>
            <person name="Brescovit A.D."/>
            <person name="Santos A.J."/>
        </authorList>
    </citation>
    <scope>NUCLEOTIDE SEQUENCE</scope>
    <source>
        <tissue evidence="1">Shoot tissue taken approximately 20 cm above the soil surface</tissue>
    </source>
</reference>
<name>A0A0A9FBF0_ARUDO</name>
<proteinExistence type="predicted"/>